<feature type="domain" description="DUF7918" evidence="2">
    <location>
        <begin position="9"/>
        <end position="234"/>
    </location>
</feature>
<evidence type="ECO:0000313" key="4">
    <source>
        <dbReference type="Proteomes" id="UP000016930"/>
    </source>
</evidence>
<dbReference type="Proteomes" id="UP000016930">
    <property type="component" value="Unassembled WGS sequence"/>
</dbReference>
<dbReference type="InterPro" id="IPR057678">
    <property type="entry name" value="DUF7918"/>
</dbReference>
<organism evidence="3 4">
    <name type="scientific">Ceriporiopsis subvermispora (strain B)</name>
    <name type="common">White-rot fungus</name>
    <name type="synonym">Gelatoporia subvermispora</name>
    <dbReference type="NCBI Taxonomy" id="914234"/>
    <lineage>
        <taxon>Eukaryota</taxon>
        <taxon>Fungi</taxon>
        <taxon>Dikarya</taxon>
        <taxon>Basidiomycota</taxon>
        <taxon>Agaricomycotina</taxon>
        <taxon>Agaricomycetes</taxon>
        <taxon>Polyporales</taxon>
        <taxon>Gelatoporiaceae</taxon>
        <taxon>Gelatoporia</taxon>
    </lineage>
</organism>
<evidence type="ECO:0000259" key="2">
    <source>
        <dbReference type="Pfam" id="PF25534"/>
    </source>
</evidence>
<dbReference type="AlphaFoldDB" id="M2RI27"/>
<reference evidence="3 4" key="1">
    <citation type="journal article" date="2012" name="Proc. Natl. Acad. Sci. U.S.A.">
        <title>Comparative genomics of Ceriporiopsis subvermispora and Phanerochaete chrysosporium provide insight into selective ligninolysis.</title>
        <authorList>
            <person name="Fernandez-Fueyo E."/>
            <person name="Ruiz-Duenas F.J."/>
            <person name="Ferreira P."/>
            <person name="Floudas D."/>
            <person name="Hibbett D.S."/>
            <person name="Canessa P."/>
            <person name="Larrondo L.F."/>
            <person name="James T.Y."/>
            <person name="Seelenfreund D."/>
            <person name="Lobos S."/>
            <person name="Polanco R."/>
            <person name="Tello M."/>
            <person name="Honda Y."/>
            <person name="Watanabe T."/>
            <person name="Watanabe T."/>
            <person name="Ryu J.S."/>
            <person name="Kubicek C.P."/>
            <person name="Schmoll M."/>
            <person name="Gaskell J."/>
            <person name="Hammel K.E."/>
            <person name="St John F.J."/>
            <person name="Vanden Wymelenberg A."/>
            <person name="Sabat G."/>
            <person name="Splinter BonDurant S."/>
            <person name="Syed K."/>
            <person name="Yadav J.S."/>
            <person name="Doddapaneni H."/>
            <person name="Subramanian V."/>
            <person name="Lavin J.L."/>
            <person name="Oguiza J.A."/>
            <person name="Perez G."/>
            <person name="Pisabarro A.G."/>
            <person name="Ramirez L."/>
            <person name="Santoyo F."/>
            <person name="Master E."/>
            <person name="Coutinho P.M."/>
            <person name="Henrissat B."/>
            <person name="Lombard V."/>
            <person name="Magnuson J.K."/>
            <person name="Kuees U."/>
            <person name="Hori C."/>
            <person name="Igarashi K."/>
            <person name="Samejima M."/>
            <person name="Held B.W."/>
            <person name="Barry K.W."/>
            <person name="LaButti K.M."/>
            <person name="Lapidus A."/>
            <person name="Lindquist E.A."/>
            <person name="Lucas S.M."/>
            <person name="Riley R."/>
            <person name="Salamov A.A."/>
            <person name="Hoffmeister D."/>
            <person name="Schwenk D."/>
            <person name="Hadar Y."/>
            <person name="Yarden O."/>
            <person name="de Vries R.P."/>
            <person name="Wiebenga A."/>
            <person name="Stenlid J."/>
            <person name="Eastwood D."/>
            <person name="Grigoriev I.V."/>
            <person name="Berka R.M."/>
            <person name="Blanchette R.A."/>
            <person name="Kersten P."/>
            <person name="Martinez A.T."/>
            <person name="Vicuna R."/>
            <person name="Cullen D."/>
        </authorList>
    </citation>
    <scope>NUCLEOTIDE SEQUENCE [LARGE SCALE GENOMIC DNA]</scope>
    <source>
        <strain evidence="3 4">B</strain>
    </source>
</reference>
<dbReference type="EMBL" id="KB445795">
    <property type="protein sequence ID" value="EMD38426.1"/>
    <property type="molecule type" value="Genomic_DNA"/>
</dbReference>
<gene>
    <name evidence="3" type="ORF">CERSUDRAFT_93960</name>
</gene>
<sequence length="355" mass="39250">MLIHRGFGAAIYCNGAELPQYNPKVQHGSIVSCYIPSEAGKEITIVTADRSGCAKLPAYLAVCGADGQEVDNFIGFRGGIGQSIGFRNGVLRCYPYMFTTILTTGACIRADSVSATPLTLYFDGLEDDEHAKKGVIQEQLGVIEANIYRITQIRGPMPTACPEMRYPPEIGPTHERSERAGEHRISFGLPKIYPQVSPMVHQYQIQYVETAEPFVTFRFMYLKKETLQRRGIIPGLLTPAPPPALHITHPSSSQKPTQKAREGEPLATKRQRSDDSIFDTAQASGSTKRRRSDVEPKVKQEPKVEHSDIKLPPEDDDDEVAVIEDTPGADNVVAEVTGEEESGEKVWSFETRLVF</sequence>
<dbReference type="Pfam" id="PF25534">
    <property type="entry name" value="DUF7918"/>
    <property type="match status" value="1"/>
</dbReference>
<protein>
    <recommendedName>
        <fullName evidence="2">DUF7918 domain-containing protein</fullName>
    </recommendedName>
</protein>
<accession>M2RI27</accession>
<feature type="region of interest" description="Disordered" evidence="1">
    <location>
        <begin position="233"/>
        <end position="316"/>
    </location>
</feature>
<evidence type="ECO:0000256" key="1">
    <source>
        <dbReference type="SAM" id="MobiDB-lite"/>
    </source>
</evidence>
<evidence type="ECO:0000313" key="3">
    <source>
        <dbReference type="EMBL" id="EMD38426.1"/>
    </source>
</evidence>
<proteinExistence type="predicted"/>
<dbReference type="OrthoDB" id="3364132at2759"/>
<name>M2RI27_CERS8</name>
<feature type="compositionally biased region" description="Basic and acidic residues" evidence="1">
    <location>
        <begin position="292"/>
        <end position="313"/>
    </location>
</feature>
<dbReference type="HOGENOM" id="CLU_780743_0_0_1"/>
<keyword evidence="4" id="KW-1185">Reference proteome</keyword>